<evidence type="ECO:0008006" key="3">
    <source>
        <dbReference type="Google" id="ProtNLM"/>
    </source>
</evidence>
<accession>A0AAD6CH63</accession>
<name>A0AAD6CH63_9EURO</name>
<sequence>MMLRASREILRTICCTTVFALLCIQTKFILSDQPSATRLRLWDRHHCKGQDAVDWSRFARKADRLLMYPLSFPVDERDNRTESRLLRRSRDEYNVTLVPVHVQTRDRGDPTWSESFTKLLAFNQTQYHRVLSLDSDVTILQLDPDHRVMTSYLMMIEPSELEFDRIIATIEFSETSDYDMEIVNTIFRDHALILPHRPYTLLTGEFREDIHTRYLGSSHEL</sequence>
<proteinExistence type="predicted"/>
<dbReference type="InterPro" id="IPR029044">
    <property type="entry name" value="Nucleotide-diphossugar_trans"/>
</dbReference>
<dbReference type="EMBL" id="JAQIZZ010000012">
    <property type="protein sequence ID" value="KAJ5522874.1"/>
    <property type="molecule type" value="Genomic_DNA"/>
</dbReference>
<dbReference type="Proteomes" id="UP001220324">
    <property type="component" value="Unassembled WGS sequence"/>
</dbReference>
<organism evidence="1 2">
    <name type="scientific">Penicillium frequentans</name>
    <dbReference type="NCBI Taxonomy" id="3151616"/>
    <lineage>
        <taxon>Eukaryota</taxon>
        <taxon>Fungi</taxon>
        <taxon>Dikarya</taxon>
        <taxon>Ascomycota</taxon>
        <taxon>Pezizomycotina</taxon>
        <taxon>Eurotiomycetes</taxon>
        <taxon>Eurotiomycetidae</taxon>
        <taxon>Eurotiales</taxon>
        <taxon>Aspergillaceae</taxon>
        <taxon>Penicillium</taxon>
    </lineage>
</organism>
<dbReference type="Gene3D" id="3.90.550.10">
    <property type="entry name" value="Spore Coat Polysaccharide Biosynthesis Protein SpsA, Chain A"/>
    <property type="match status" value="1"/>
</dbReference>
<comment type="caution">
    <text evidence="1">The sequence shown here is derived from an EMBL/GenBank/DDBJ whole genome shotgun (WGS) entry which is preliminary data.</text>
</comment>
<dbReference type="SUPFAM" id="SSF53448">
    <property type="entry name" value="Nucleotide-diphospho-sugar transferases"/>
    <property type="match status" value="1"/>
</dbReference>
<gene>
    <name evidence="1" type="ORF">N7494_013304</name>
</gene>
<keyword evidence="2" id="KW-1185">Reference proteome</keyword>
<evidence type="ECO:0000313" key="1">
    <source>
        <dbReference type="EMBL" id="KAJ5522874.1"/>
    </source>
</evidence>
<protein>
    <recommendedName>
        <fullName evidence="3">Glucose N-acetyltransferase 1</fullName>
    </recommendedName>
</protein>
<reference evidence="1 2" key="1">
    <citation type="journal article" date="2023" name="IMA Fungus">
        <title>Comparative genomic study of the Penicillium genus elucidates a diverse pangenome and 15 lateral gene transfer events.</title>
        <authorList>
            <person name="Petersen C."/>
            <person name="Sorensen T."/>
            <person name="Nielsen M.R."/>
            <person name="Sondergaard T.E."/>
            <person name="Sorensen J.L."/>
            <person name="Fitzpatrick D.A."/>
            <person name="Frisvad J.C."/>
            <person name="Nielsen K.L."/>
        </authorList>
    </citation>
    <scope>NUCLEOTIDE SEQUENCE [LARGE SCALE GENOMIC DNA]</scope>
    <source>
        <strain evidence="1 2">IBT 35679</strain>
    </source>
</reference>
<dbReference type="AlphaFoldDB" id="A0AAD6CH63"/>
<evidence type="ECO:0000313" key="2">
    <source>
        <dbReference type="Proteomes" id="UP001220324"/>
    </source>
</evidence>